<proteinExistence type="predicted"/>
<dbReference type="Pfam" id="PF08007">
    <property type="entry name" value="JmjC_2"/>
    <property type="match status" value="1"/>
</dbReference>
<dbReference type="InterPro" id="IPR003347">
    <property type="entry name" value="JmjC_dom"/>
</dbReference>
<keyword evidence="3" id="KW-0408">Iron</keyword>
<dbReference type="InterPro" id="IPR039994">
    <property type="entry name" value="NO66-like"/>
</dbReference>
<sequence>MTPLADRERAALSARPVPDLSRLIDPIDVHTFRREHWERQPLFVKRSDPGYFADLLTLADVDEVLWLSGTDLRNIRVVIDGKETPVDELKSTARQNALEALYEHYRNGSTVVLNSLGDRWAPLRRLGSVLGAELSARIQCNIYVTPAGNRGFVPHYDTHDVFIAQVHGTKHWRLAGQPYALPLHGRPYDKSQPEPEPEQEIDLSAGDLLYLPRGTVHSAASNETTSVHITIGVHPLLYSDVVEHAVKRLFAEEEAFRKGLPMGFATDEQGQSQAVDQLVALLGVLRDRLSPREMVTESVRRAISIAAPTLDGHLTDLERLGEVEADTKVIRRPDLRWTLAVDEEAVQLTFHDKTVQFPAHVADEVRYVAQSNGAGFTGASIPGDLDQPGRAVLVRTLMREGFITFA</sequence>
<reference evidence="5 6" key="1">
    <citation type="submission" date="2023-03" db="EMBL/GenBank/DDBJ databases">
        <title>Draft genome sequence of type strain Streptomyces ferralitis JCM 14344.</title>
        <authorList>
            <person name="Klaysubun C."/>
            <person name="Duangmal K."/>
        </authorList>
    </citation>
    <scope>NUCLEOTIDE SEQUENCE [LARGE SCALE GENOMIC DNA]</scope>
    <source>
        <strain evidence="5 6">JCM 14344</strain>
    </source>
</reference>
<comment type="cofactor">
    <cofactor evidence="1">
        <name>Fe(2+)</name>
        <dbReference type="ChEBI" id="CHEBI:29033"/>
    </cofactor>
</comment>
<evidence type="ECO:0000259" key="4">
    <source>
        <dbReference type="PROSITE" id="PS51184"/>
    </source>
</evidence>
<gene>
    <name evidence="5" type="ORF">P2L57_11650</name>
</gene>
<evidence type="ECO:0000313" key="5">
    <source>
        <dbReference type="EMBL" id="MDF2256367.1"/>
    </source>
</evidence>
<evidence type="ECO:0000256" key="3">
    <source>
        <dbReference type="ARBA" id="ARBA00023004"/>
    </source>
</evidence>
<organism evidence="5 6">
    <name type="scientific">Streptantibioticus ferralitis</name>
    <dbReference type="NCBI Taxonomy" id="236510"/>
    <lineage>
        <taxon>Bacteria</taxon>
        <taxon>Bacillati</taxon>
        <taxon>Actinomycetota</taxon>
        <taxon>Actinomycetes</taxon>
        <taxon>Kitasatosporales</taxon>
        <taxon>Streptomycetaceae</taxon>
        <taxon>Streptantibioticus</taxon>
    </lineage>
</organism>
<dbReference type="PANTHER" id="PTHR13096">
    <property type="entry name" value="MINA53 MYC INDUCED NUCLEAR ANTIGEN"/>
    <property type="match status" value="1"/>
</dbReference>
<evidence type="ECO:0000256" key="1">
    <source>
        <dbReference type="ARBA" id="ARBA00001954"/>
    </source>
</evidence>
<dbReference type="PANTHER" id="PTHR13096:SF8">
    <property type="entry name" value="RIBOSOMAL OXYGENASE 1"/>
    <property type="match status" value="1"/>
</dbReference>
<evidence type="ECO:0000313" key="6">
    <source>
        <dbReference type="Proteomes" id="UP001220022"/>
    </source>
</evidence>
<feature type="domain" description="JmjC" evidence="4">
    <location>
        <begin position="108"/>
        <end position="250"/>
    </location>
</feature>
<dbReference type="RefSeq" id="WP_275812365.1">
    <property type="nucleotide sequence ID" value="NZ_BAAANM010000004.1"/>
</dbReference>
<keyword evidence="2" id="KW-0479">Metal-binding</keyword>
<dbReference type="EMBL" id="JARHTQ010000006">
    <property type="protein sequence ID" value="MDF2256367.1"/>
    <property type="molecule type" value="Genomic_DNA"/>
</dbReference>
<evidence type="ECO:0000256" key="2">
    <source>
        <dbReference type="ARBA" id="ARBA00022723"/>
    </source>
</evidence>
<dbReference type="PROSITE" id="PS51184">
    <property type="entry name" value="JMJC"/>
    <property type="match status" value="1"/>
</dbReference>
<keyword evidence="6" id="KW-1185">Reference proteome</keyword>
<protein>
    <submittedName>
        <fullName evidence="5">Cupin domain-containing protein</fullName>
    </submittedName>
</protein>
<dbReference type="Gene3D" id="2.60.120.650">
    <property type="entry name" value="Cupin"/>
    <property type="match status" value="1"/>
</dbReference>
<comment type="caution">
    <text evidence="5">The sequence shown here is derived from an EMBL/GenBank/DDBJ whole genome shotgun (WGS) entry which is preliminary data.</text>
</comment>
<dbReference type="Proteomes" id="UP001220022">
    <property type="component" value="Unassembled WGS sequence"/>
</dbReference>
<dbReference type="SUPFAM" id="SSF51197">
    <property type="entry name" value="Clavaminate synthase-like"/>
    <property type="match status" value="1"/>
</dbReference>
<accession>A0ABT5YY80</accession>
<name>A0ABT5YY80_9ACTN</name>